<reference evidence="1 2" key="1">
    <citation type="journal article" date="2020" name="Appl. Environ. Microbiol.">
        <title>Genomic Characteristics of a Novel Species of Ammonia-Oxidizing Archaea from the Jiulong River Estuary.</title>
        <authorList>
            <person name="Zou D."/>
            <person name="Wan R."/>
            <person name="Han L."/>
            <person name="Xu M.N."/>
            <person name="Liu Y."/>
            <person name="Liu H."/>
            <person name="Kao S.J."/>
            <person name="Li M."/>
        </authorList>
    </citation>
    <scope>NUCLEOTIDE SEQUENCE [LARGE SCALE GENOMIC DNA]</scope>
    <source>
        <strain evidence="1">W1bin1</strain>
    </source>
</reference>
<accession>A0AC60W0C3</accession>
<proteinExistence type="predicted"/>
<comment type="caution">
    <text evidence="1">The sequence shown here is derived from an EMBL/GenBank/DDBJ whole genome shotgun (WGS) entry which is preliminary data.</text>
</comment>
<name>A0AC60W0C3_9ARCH</name>
<dbReference type="EMBL" id="JACEMZ010000066">
    <property type="protein sequence ID" value="MBA4453056.1"/>
    <property type="molecule type" value="Genomic_DNA"/>
</dbReference>
<evidence type="ECO:0000313" key="2">
    <source>
        <dbReference type="Proteomes" id="UP000559653"/>
    </source>
</evidence>
<sequence length="59" mass="6904">MTSGTYAKQKKIEGMELEEKEEKIAEIFLRTFDEKSPLDYDILDSMFKESNNPSQLVEK</sequence>
<gene>
    <name evidence="1" type="ORF">H2B03_07835</name>
</gene>
<dbReference type="Proteomes" id="UP000559653">
    <property type="component" value="Unassembled WGS sequence"/>
</dbReference>
<evidence type="ECO:0000313" key="1">
    <source>
        <dbReference type="EMBL" id="MBA4453056.1"/>
    </source>
</evidence>
<protein>
    <submittedName>
        <fullName evidence="1">Uncharacterized protein</fullName>
    </submittedName>
</protein>
<organism evidence="1 2">
    <name type="scientific">Candidatus Nitrosomaritimum aestuariumsis</name>
    <dbReference type="NCBI Taxonomy" id="3342354"/>
    <lineage>
        <taxon>Archaea</taxon>
        <taxon>Nitrososphaerota</taxon>
        <taxon>Nitrososphaeria</taxon>
        <taxon>Nitrosopumilales</taxon>
        <taxon>Nitrosopumilaceae</taxon>
        <taxon>Candidatus Nitrosomaritimum</taxon>
    </lineage>
</organism>